<reference evidence="2 3" key="1">
    <citation type="submission" date="2019-02" db="EMBL/GenBank/DDBJ databases">
        <title>Deep-cultivation of Planctomycetes and their phenomic and genomic characterization uncovers novel biology.</title>
        <authorList>
            <person name="Wiegand S."/>
            <person name="Jogler M."/>
            <person name="Boedeker C."/>
            <person name="Pinto D."/>
            <person name="Vollmers J."/>
            <person name="Rivas-Marin E."/>
            <person name="Kohn T."/>
            <person name="Peeters S.H."/>
            <person name="Heuer A."/>
            <person name="Rast P."/>
            <person name="Oberbeckmann S."/>
            <person name="Bunk B."/>
            <person name="Jeske O."/>
            <person name="Meyerdierks A."/>
            <person name="Storesund J.E."/>
            <person name="Kallscheuer N."/>
            <person name="Luecker S."/>
            <person name="Lage O.M."/>
            <person name="Pohl T."/>
            <person name="Merkel B.J."/>
            <person name="Hornburger P."/>
            <person name="Mueller R.-W."/>
            <person name="Bruemmer F."/>
            <person name="Labrenz M."/>
            <person name="Spormann A.M."/>
            <person name="Op den Camp H."/>
            <person name="Overmann J."/>
            <person name="Amann R."/>
            <person name="Jetten M.S.M."/>
            <person name="Mascher T."/>
            <person name="Medema M.H."/>
            <person name="Devos D.P."/>
            <person name="Kaster A.-K."/>
            <person name="Ovreas L."/>
            <person name="Rohde M."/>
            <person name="Galperin M.Y."/>
            <person name="Jogler C."/>
        </authorList>
    </citation>
    <scope>NUCLEOTIDE SEQUENCE [LARGE SCALE GENOMIC DNA]</scope>
    <source>
        <strain evidence="2 3">Pan181</strain>
    </source>
</reference>
<keyword evidence="1" id="KW-0472">Membrane</keyword>
<evidence type="ECO:0000313" key="3">
    <source>
        <dbReference type="Proteomes" id="UP000315750"/>
    </source>
</evidence>
<dbReference type="KEGG" id="amuc:Pan181_00230"/>
<name>A0A518AGI8_9BACT</name>
<feature type="transmembrane region" description="Helical" evidence="1">
    <location>
        <begin position="156"/>
        <end position="179"/>
    </location>
</feature>
<protein>
    <submittedName>
        <fullName evidence="2">Uncharacterized protein</fullName>
    </submittedName>
</protein>
<keyword evidence="1" id="KW-1133">Transmembrane helix</keyword>
<evidence type="ECO:0000313" key="2">
    <source>
        <dbReference type="EMBL" id="QDU53845.1"/>
    </source>
</evidence>
<dbReference type="OrthoDB" id="264799at2"/>
<feature type="transmembrane region" description="Helical" evidence="1">
    <location>
        <begin position="125"/>
        <end position="144"/>
    </location>
</feature>
<dbReference type="RefSeq" id="WP_145244896.1">
    <property type="nucleotide sequence ID" value="NZ_CP036278.1"/>
</dbReference>
<dbReference type="EMBL" id="CP036278">
    <property type="protein sequence ID" value="QDU53845.1"/>
    <property type="molecule type" value="Genomic_DNA"/>
</dbReference>
<evidence type="ECO:0000256" key="1">
    <source>
        <dbReference type="SAM" id="Phobius"/>
    </source>
</evidence>
<keyword evidence="1" id="KW-0812">Transmembrane</keyword>
<organism evidence="2 3">
    <name type="scientific">Aeoliella mucimassa</name>
    <dbReference type="NCBI Taxonomy" id="2527972"/>
    <lineage>
        <taxon>Bacteria</taxon>
        <taxon>Pseudomonadati</taxon>
        <taxon>Planctomycetota</taxon>
        <taxon>Planctomycetia</taxon>
        <taxon>Pirellulales</taxon>
        <taxon>Lacipirellulaceae</taxon>
        <taxon>Aeoliella</taxon>
    </lineage>
</organism>
<sequence>MVTLAMVLIVVPGEESYFGAEDTWSHRQAHNVQCELAGEDLPYGIKWGHVSVYIHGYPWPCFVRGIEGHPADEIGTTTDRVFSEPLFEVEGEEDKTFGVPVYEPVTWSNFDNWPLETDTWRADYWLLYLDLMIFAVVLVTTLVATERWIRWRGGLLRIRLVELLVGITCISLLLGWYHFHSRLQEREQDTLDLMEEHRLIVHASRSYFGPVWLSRLLGNQHLTPQLLHVTHADVDLSLRSWSSDPQEASAVMDDLALTQEFVYLDSLTIWSEYFDTSKDIASRSAIPISKKADRVKVKVNDLTLCGNAFLKEEITPY</sequence>
<accession>A0A518AGI8</accession>
<keyword evidence="3" id="KW-1185">Reference proteome</keyword>
<gene>
    <name evidence="2" type="ORF">Pan181_00230</name>
</gene>
<proteinExistence type="predicted"/>
<dbReference type="AlphaFoldDB" id="A0A518AGI8"/>
<dbReference type="Proteomes" id="UP000315750">
    <property type="component" value="Chromosome"/>
</dbReference>